<proteinExistence type="predicted"/>
<protein>
    <submittedName>
        <fullName evidence="1">Uncharacterized protein</fullName>
    </submittedName>
</protein>
<reference evidence="1" key="1">
    <citation type="submission" date="2018-02" db="EMBL/GenBank/DDBJ databases">
        <title>Rhizophora mucronata_Transcriptome.</title>
        <authorList>
            <person name="Meera S.P."/>
            <person name="Sreeshan A."/>
            <person name="Augustine A."/>
        </authorList>
    </citation>
    <scope>NUCLEOTIDE SEQUENCE</scope>
    <source>
        <tissue evidence="1">Leaf</tissue>
    </source>
</reference>
<dbReference type="EMBL" id="GGEC01054305">
    <property type="protein sequence ID" value="MBX34789.1"/>
    <property type="molecule type" value="Transcribed_RNA"/>
</dbReference>
<organism evidence="1">
    <name type="scientific">Rhizophora mucronata</name>
    <name type="common">Asiatic mangrove</name>
    <dbReference type="NCBI Taxonomy" id="61149"/>
    <lineage>
        <taxon>Eukaryota</taxon>
        <taxon>Viridiplantae</taxon>
        <taxon>Streptophyta</taxon>
        <taxon>Embryophyta</taxon>
        <taxon>Tracheophyta</taxon>
        <taxon>Spermatophyta</taxon>
        <taxon>Magnoliopsida</taxon>
        <taxon>eudicotyledons</taxon>
        <taxon>Gunneridae</taxon>
        <taxon>Pentapetalae</taxon>
        <taxon>rosids</taxon>
        <taxon>fabids</taxon>
        <taxon>Malpighiales</taxon>
        <taxon>Rhizophoraceae</taxon>
        <taxon>Rhizophora</taxon>
    </lineage>
</organism>
<name>A0A2P2MX53_RHIMU</name>
<dbReference type="AlphaFoldDB" id="A0A2P2MX53"/>
<sequence>MFTRVLNYVTLIECLKYYFPNTQIISTLPLKVFGYMAYILIPYKDQSKLDLKVEKYVFVSDVANKK</sequence>
<accession>A0A2P2MX53</accession>
<evidence type="ECO:0000313" key="1">
    <source>
        <dbReference type="EMBL" id="MBX34789.1"/>
    </source>
</evidence>